<evidence type="ECO:0000256" key="9">
    <source>
        <dbReference type="ARBA" id="ARBA00023201"/>
    </source>
</evidence>
<dbReference type="InterPro" id="IPR038770">
    <property type="entry name" value="Na+/solute_symporter_sf"/>
</dbReference>
<accession>A0ABV0EE88</accession>
<feature type="signal peptide" evidence="11">
    <location>
        <begin position="1"/>
        <end position="30"/>
    </location>
</feature>
<dbReference type="Gene3D" id="1.20.1530.20">
    <property type="match status" value="2"/>
</dbReference>
<feature type="transmembrane region" description="Helical" evidence="10">
    <location>
        <begin position="280"/>
        <end position="298"/>
    </location>
</feature>
<feature type="domain" description="Cation/H+ exchanger transmembrane" evidence="12">
    <location>
        <begin position="47"/>
        <end position="300"/>
    </location>
</feature>
<keyword evidence="3" id="KW-0050">Antiport</keyword>
<feature type="domain" description="Cation/H+ exchanger transmembrane" evidence="12">
    <location>
        <begin position="335"/>
        <end position="451"/>
    </location>
</feature>
<keyword evidence="11" id="KW-0732">Signal</keyword>
<name>A0ABV0EE88_9BURK</name>
<sequence>MLAQPPRRRPFRKLALLLGLITLLPHTALAAGGSGTALHLAWIALLLMSAKLSSLVERFGQPAVVGELLAGILLGNLALVGITGLEAARHDEVLRFLAEFGVIILLFQIGLESEVQAMRKVGWRAFLVACIGVAAPFALGVLLGPYLFPDMSFNGHLFLGATLTATSVGVTARVFKDMNALKSAEAQIVLGAAVIDDVIGLIILAVVSGIVTTGSVSLTAVGWIILKAVLFLAGAVIIGQRFAPLVSRGFARIHTGVGMKFAVAISTCLLLAWVAGEMGLAPIVGAFAAGLVLDEVIFKDYEQMAVIPDVRAALDGAPAETHRRVSQVLEKHADHHLEALTMPVANLFVPLFFVYTGMQVDLTTLADWHTVLVALAVTAIAFAGKLVSGLAAGQANRWLVGWGMAPRGEVGLIFAVVGSQLGVVTKEEFSVVVIMVMLTTLLTPMILSPLIRHQQRREG</sequence>
<feature type="transmembrane region" description="Helical" evidence="10">
    <location>
        <begin position="217"/>
        <end position="238"/>
    </location>
</feature>
<feature type="transmembrane region" description="Helical" evidence="10">
    <location>
        <begin position="368"/>
        <end position="387"/>
    </location>
</feature>
<feature type="chain" id="PRO_5047182287" evidence="11">
    <location>
        <begin position="31"/>
        <end position="459"/>
    </location>
</feature>
<evidence type="ECO:0000256" key="11">
    <source>
        <dbReference type="SAM" id="SignalP"/>
    </source>
</evidence>
<evidence type="ECO:0000256" key="5">
    <source>
        <dbReference type="ARBA" id="ARBA00022989"/>
    </source>
</evidence>
<gene>
    <name evidence="13" type="ORF">V6E02_06610</name>
</gene>
<keyword evidence="14" id="KW-1185">Reference proteome</keyword>
<feature type="transmembrane region" description="Helical" evidence="10">
    <location>
        <begin position="153"/>
        <end position="175"/>
    </location>
</feature>
<keyword evidence="5 10" id="KW-1133">Transmembrane helix</keyword>
<evidence type="ECO:0000256" key="6">
    <source>
        <dbReference type="ARBA" id="ARBA00023053"/>
    </source>
</evidence>
<feature type="transmembrane region" description="Helical" evidence="10">
    <location>
        <begin position="123"/>
        <end position="147"/>
    </location>
</feature>
<keyword evidence="6" id="KW-0915">Sodium</keyword>
<feature type="transmembrane region" description="Helical" evidence="10">
    <location>
        <begin position="187"/>
        <end position="211"/>
    </location>
</feature>
<keyword evidence="2" id="KW-0813">Transport</keyword>
<dbReference type="InterPro" id="IPR006153">
    <property type="entry name" value="Cation/H_exchanger_TM"/>
</dbReference>
<feature type="transmembrane region" description="Helical" evidence="10">
    <location>
        <begin position="429"/>
        <end position="451"/>
    </location>
</feature>
<keyword evidence="4 10" id="KW-0812">Transmembrane</keyword>
<evidence type="ECO:0000256" key="3">
    <source>
        <dbReference type="ARBA" id="ARBA00022449"/>
    </source>
</evidence>
<protein>
    <submittedName>
        <fullName evidence="13">Cation:proton antiporter</fullName>
    </submittedName>
</protein>
<comment type="subcellular location">
    <subcellularLocation>
        <location evidence="1">Membrane</location>
        <topology evidence="1">Multi-pass membrane protein</topology>
    </subcellularLocation>
</comment>
<evidence type="ECO:0000313" key="14">
    <source>
        <dbReference type="Proteomes" id="UP001482231"/>
    </source>
</evidence>
<evidence type="ECO:0000259" key="12">
    <source>
        <dbReference type="Pfam" id="PF00999"/>
    </source>
</evidence>
<dbReference type="PANTHER" id="PTHR43562">
    <property type="entry name" value="NAPA-TYPE SODIUM/HYDROGEN ANTIPORTER"/>
    <property type="match status" value="1"/>
</dbReference>
<dbReference type="EMBL" id="JBAJEX010000004">
    <property type="protein sequence ID" value="MEO1766879.1"/>
    <property type="molecule type" value="Genomic_DNA"/>
</dbReference>
<keyword evidence="9" id="KW-0739">Sodium transport</keyword>
<feature type="transmembrane region" description="Helical" evidence="10">
    <location>
        <begin position="68"/>
        <end position="87"/>
    </location>
</feature>
<organism evidence="13 14">
    <name type="scientific">Thiobacter aerophilum</name>
    <dbReference type="NCBI Taxonomy" id="3121275"/>
    <lineage>
        <taxon>Bacteria</taxon>
        <taxon>Pseudomonadati</taxon>
        <taxon>Pseudomonadota</taxon>
        <taxon>Betaproteobacteria</taxon>
        <taxon>Burkholderiales</taxon>
        <taxon>Thiobacteraceae</taxon>
        <taxon>Thiobacter</taxon>
    </lineage>
</organism>
<evidence type="ECO:0000256" key="2">
    <source>
        <dbReference type="ARBA" id="ARBA00022448"/>
    </source>
</evidence>
<feature type="transmembrane region" description="Helical" evidence="10">
    <location>
        <begin position="337"/>
        <end position="356"/>
    </location>
</feature>
<dbReference type="Pfam" id="PF00999">
    <property type="entry name" value="Na_H_Exchanger"/>
    <property type="match status" value="2"/>
</dbReference>
<comment type="caution">
    <text evidence="13">The sequence shown here is derived from an EMBL/GenBank/DDBJ whole genome shotgun (WGS) entry which is preliminary data.</text>
</comment>
<dbReference type="RefSeq" id="WP_347307989.1">
    <property type="nucleotide sequence ID" value="NZ_JBAJEX010000004.1"/>
</dbReference>
<keyword evidence="8 10" id="KW-0472">Membrane</keyword>
<evidence type="ECO:0000256" key="10">
    <source>
        <dbReference type="SAM" id="Phobius"/>
    </source>
</evidence>
<dbReference type="PANTHER" id="PTHR43562:SF3">
    <property type="entry name" value="SODIUM ION_PROTON EXCHANGER (EUROFUNG)"/>
    <property type="match status" value="1"/>
</dbReference>
<evidence type="ECO:0000313" key="13">
    <source>
        <dbReference type="EMBL" id="MEO1766879.1"/>
    </source>
</evidence>
<evidence type="ECO:0000256" key="4">
    <source>
        <dbReference type="ARBA" id="ARBA00022692"/>
    </source>
</evidence>
<dbReference type="Proteomes" id="UP001482231">
    <property type="component" value="Unassembled WGS sequence"/>
</dbReference>
<proteinExistence type="predicted"/>
<evidence type="ECO:0000256" key="7">
    <source>
        <dbReference type="ARBA" id="ARBA00023065"/>
    </source>
</evidence>
<keyword evidence="7" id="KW-0406">Ion transport</keyword>
<reference evidence="13 14" key="1">
    <citation type="submission" date="2024-02" db="EMBL/GenBank/DDBJ databases">
        <title>New thermophilic sulfur-oxidizing bacteria from a hot springs of the Uzon caldera (Kamchatka, Russia).</title>
        <authorList>
            <person name="Dukat A.M."/>
            <person name="Elcheninov A.G."/>
            <person name="Frolov E.N."/>
        </authorList>
    </citation>
    <scope>NUCLEOTIDE SEQUENCE [LARGE SCALE GENOMIC DNA]</scope>
    <source>
        <strain evidence="13 14">AK1</strain>
    </source>
</reference>
<evidence type="ECO:0000256" key="8">
    <source>
        <dbReference type="ARBA" id="ARBA00023136"/>
    </source>
</evidence>
<evidence type="ECO:0000256" key="1">
    <source>
        <dbReference type="ARBA" id="ARBA00004141"/>
    </source>
</evidence>